<evidence type="ECO:0008006" key="3">
    <source>
        <dbReference type="Google" id="ProtNLM"/>
    </source>
</evidence>
<accession>A0A317JNA6</accession>
<dbReference type="GO" id="GO:0005975">
    <property type="term" value="P:carbohydrate metabolic process"/>
    <property type="evidence" value="ECO:0007669"/>
    <property type="project" value="InterPro"/>
</dbReference>
<dbReference type="SUPFAM" id="SSF48208">
    <property type="entry name" value="Six-hairpin glycosidases"/>
    <property type="match status" value="1"/>
</dbReference>
<dbReference type="AlphaFoldDB" id="A0A317JNA6"/>
<organism evidence="1 2">
    <name type="scientific">Candidatus Cerribacteria bacterium 'Amazon FNV 2010 28 9'</name>
    <dbReference type="NCBI Taxonomy" id="2081795"/>
    <lineage>
        <taxon>Bacteria</taxon>
        <taxon>Candidatus Cerribacteria</taxon>
    </lineage>
</organism>
<sequence length="536" mass="60797">MTIRIVSKSQWKRNLQPKKKRVRRLVKSTRRVLITTLAAGVIHAHLANPFTYGNIVEPTHVVSASTDGQLAISTKTKPILLNNAFTNKVAFVEQGIHIANNIFTGSQPAEGKTADDIIRDIHTLRFDPSKPYLISGDHFSILYVRSLGIFYNTLLDPRTALDAQDWKNRQEIYLKTTAYALDVFDQSSQLSTSIVPLGEKYVTLVNFFNPPSDTMYSLLYALDTMSDPTVLPTLYPFVNTSSYQLQTQSAAQQLIAQHRQTLIRQLQTYEYYVTDPSTGLVKKDIYLSSTKDSNMRQSAFYDNVILWKTKQLAQKMGLEPSDPQALETLRSRIISTFWDDTHGYFKEDLSTTGDHYSSDWLITLMTGFLNPNNPQDRIYYNHSIAYIQQTGLDQPFPLHYQLTNDTSHTYPVVRMLAPSYAGQAVWSNWGMEYVKLLGLLGNIEHNSVFEAKAHTYIADYTSNIEKFHGYPEVYADDGSLFSGFTYKSVRQTGWVVTFEQARSLVQSLSTSPTYQTQSTPLNHSFLSSVTLTHTTP</sequence>
<dbReference type="Proteomes" id="UP000246104">
    <property type="component" value="Unassembled WGS sequence"/>
</dbReference>
<proteinExistence type="predicted"/>
<comment type="caution">
    <text evidence="1">The sequence shown here is derived from an EMBL/GenBank/DDBJ whole genome shotgun (WGS) entry which is preliminary data.</text>
</comment>
<protein>
    <recommendedName>
        <fullName evidence="3">Glycogen debranching enzyme C-terminal domain-containing protein</fullName>
    </recommendedName>
</protein>
<dbReference type="EMBL" id="PSRQ01000052">
    <property type="protein sequence ID" value="PWU22925.1"/>
    <property type="molecule type" value="Genomic_DNA"/>
</dbReference>
<dbReference type="InterPro" id="IPR008928">
    <property type="entry name" value="6-hairpin_glycosidase_sf"/>
</dbReference>
<reference evidence="1 2" key="1">
    <citation type="submission" date="2018-02" db="EMBL/GenBank/DDBJ databases">
        <title>Genomic Reconstructions from Amazon Rainforest and Pasture Soil Reveal Novel Insights into the Physiology of Candidate Phyla in Tropical Sites.</title>
        <authorList>
            <person name="Kroeger M.E."/>
            <person name="Delmont T."/>
            <person name="Eren A.M."/>
            <person name="Guo J."/>
            <person name="Meyer K.M."/>
            <person name="Khan K."/>
            <person name="Rodrigues J.L.M."/>
            <person name="Bohannan B.J.M."/>
            <person name="Tringe S."/>
            <person name="Borges C.D."/>
            <person name="Tiedje J."/>
            <person name="Tsai S.M."/>
            <person name="Nusslein K."/>
        </authorList>
    </citation>
    <scope>NUCLEOTIDE SEQUENCE [LARGE SCALE GENOMIC DNA]</scope>
    <source>
        <strain evidence="1">Amazon FNV 2010 28 9</strain>
    </source>
</reference>
<evidence type="ECO:0000313" key="1">
    <source>
        <dbReference type="EMBL" id="PWU22925.1"/>
    </source>
</evidence>
<name>A0A317JNA6_9BACT</name>
<evidence type="ECO:0000313" key="2">
    <source>
        <dbReference type="Proteomes" id="UP000246104"/>
    </source>
</evidence>
<gene>
    <name evidence="1" type="ORF">C5B42_04640</name>
</gene>